<accession>A0A840Y3Y9</accession>
<dbReference type="EMBL" id="JACIJE010000002">
    <property type="protein sequence ID" value="MBB5688893.1"/>
    <property type="molecule type" value="Genomic_DNA"/>
</dbReference>
<name>A0A840Y3Y9_9PROT</name>
<evidence type="ECO:0000256" key="1">
    <source>
        <dbReference type="SAM" id="SignalP"/>
    </source>
</evidence>
<feature type="chain" id="PRO_5032444558" description="Ice-binding protein C-terminal domain-containing protein" evidence="1">
    <location>
        <begin position="24"/>
        <end position="187"/>
    </location>
</feature>
<comment type="caution">
    <text evidence="3">The sequence shown here is derived from an EMBL/GenBank/DDBJ whole genome shotgun (WGS) entry which is preliminary data.</text>
</comment>
<dbReference type="AlphaFoldDB" id="A0A840Y3Y9"/>
<feature type="signal peptide" evidence="1">
    <location>
        <begin position="1"/>
        <end position="23"/>
    </location>
</feature>
<evidence type="ECO:0000313" key="4">
    <source>
        <dbReference type="Proteomes" id="UP000562254"/>
    </source>
</evidence>
<dbReference type="RefSeq" id="WP_184481934.1">
    <property type="nucleotide sequence ID" value="NZ_JAAEDJ010000110.1"/>
</dbReference>
<proteinExistence type="predicted"/>
<organism evidence="3 4">
    <name type="scientific">Neoroseomonas alkaliterrae</name>
    <dbReference type="NCBI Taxonomy" id="1452450"/>
    <lineage>
        <taxon>Bacteria</taxon>
        <taxon>Pseudomonadati</taxon>
        <taxon>Pseudomonadota</taxon>
        <taxon>Alphaproteobacteria</taxon>
        <taxon>Acetobacterales</taxon>
        <taxon>Acetobacteraceae</taxon>
        <taxon>Neoroseomonas</taxon>
    </lineage>
</organism>
<feature type="domain" description="Ice-binding protein C-terminal" evidence="2">
    <location>
        <begin position="160"/>
        <end position="183"/>
    </location>
</feature>
<protein>
    <recommendedName>
        <fullName evidence="2">Ice-binding protein C-terminal domain-containing protein</fullName>
    </recommendedName>
</protein>
<evidence type="ECO:0000259" key="2">
    <source>
        <dbReference type="Pfam" id="PF07589"/>
    </source>
</evidence>
<keyword evidence="4" id="KW-1185">Reference proteome</keyword>
<dbReference type="NCBIfam" id="TIGR02595">
    <property type="entry name" value="PEP_CTERM"/>
    <property type="match status" value="1"/>
</dbReference>
<keyword evidence="1" id="KW-0732">Signal</keyword>
<dbReference type="InterPro" id="IPR013424">
    <property type="entry name" value="Ice-binding_C"/>
</dbReference>
<dbReference type="Pfam" id="PF07589">
    <property type="entry name" value="PEP-CTERM"/>
    <property type="match status" value="1"/>
</dbReference>
<evidence type="ECO:0000313" key="3">
    <source>
        <dbReference type="EMBL" id="MBB5688893.1"/>
    </source>
</evidence>
<sequence>MKRLLLATALAAGLAAAPGGAEAAYLDVPVPTNAYITRGGLDWAWAFPLPAASGLDLSYQSTQGWRLPTAAELAFAPLATDFVFAGANVPFGGSDPVSGALFAATNANLTGAAACATPYFSNTYRHCDWQDGNGQPYGPWAGTEGAFFFADQLVVRAAAAVPAPASLALFGAGLLGLGAVTRRRKAA</sequence>
<gene>
    <name evidence="3" type="ORF">FHS88_001009</name>
</gene>
<dbReference type="Proteomes" id="UP000562254">
    <property type="component" value="Unassembled WGS sequence"/>
</dbReference>
<reference evidence="3 4" key="1">
    <citation type="submission" date="2020-08" db="EMBL/GenBank/DDBJ databases">
        <title>Genomic Encyclopedia of Type Strains, Phase IV (KMG-IV): sequencing the most valuable type-strain genomes for metagenomic binning, comparative biology and taxonomic classification.</title>
        <authorList>
            <person name="Goeker M."/>
        </authorList>
    </citation>
    <scope>NUCLEOTIDE SEQUENCE [LARGE SCALE GENOMIC DNA]</scope>
    <source>
        <strain evidence="3 4">DSM 25895</strain>
    </source>
</reference>